<keyword evidence="2" id="KW-0067">ATP-binding</keyword>
<feature type="domain" description="DNA mismatch repair proteins mutS family" evidence="5">
    <location>
        <begin position="390"/>
        <end position="577"/>
    </location>
</feature>
<dbReference type="GO" id="GO:0005524">
    <property type="term" value="F:ATP binding"/>
    <property type="evidence" value="ECO:0007669"/>
    <property type="project" value="UniProtKB-KW"/>
</dbReference>
<feature type="transmembrane region" description="Helical" evidence="4">
    <location>
        <begin position="151"/>
        <end position="174"/>
    </location>
</feature>
<dbReference type="InterPro" id="IPR027417">
    <property type="entry name" value="P-loop_NTPase"/>
</dbReference>
<accession>A0A6C0AXK4</accession>
<feature type="transmembrane region" description="Helical" evidence="4">
    <location>
        <begin position="216"/>
        <end position="240"/>
    </location>
</feature>
<dbReference type="SMART" id="SM00534">
    <property type="entry name" value="MUTSac"/>
    <property type="match status" value="1"/>
</dbReference>
<dbReference type="GO" id="GO:0140664">
    <property type="term" value="F:ATP-dependent DNA damage sensor activity"/>
    <property type="evidence" value="ECO:0007669"/>
    <property type="project" value="InterPro"/>
</dbReference>
<dbReference type="GO" id="GO:0030983">
    <property type="term" value="F:mismatched DNA binding"/>
    <property type="evidence" value="ECO:0007669"/>
    <property type="project" value="InterPro"/>
</dbReference>
<dbReference type="GO" id="GO:0006298">
    <property type="term" value="P:mismatch repair"/>
    <property type="evidence" value="ECO:0007669"/>
    <property type="project" value="InterPro"/>
</dbReference>
<dbReference type="SUPFAM" id="SSF52540">
    <property type="entry name" value="P-loop containing nucleoside triphosphate hydrolases"/>
    <property type="match status" value="1"/>
</dbReference>
<feature type="transmembrane region" description="Helical" evidence="4">
    <location>
        <begin position="186"/>
        <end position="204"/>
    </location>
</feature>
<organism evidence="6">
    <name type="scientific">viral metagenome</name>
    <dbReference type="NCBI Taxonomy" id="1070528"/>
    <lineage>
        <taxon>unclassified sequences</taxon>
        <taxon>metagenomes</taxon>
        <taxon>organismal metagenomes</taxon>
    </lineage>
</organism>
<keyword evidence="4" id="KW-0472">Membrane</keyword>
<evidence type="ECO:0000256" key="3">
    <source>
        <dbReference type="ARBA" id="ARBA00023125"/>
    </source>
</evidence>
<evidence type="ECO:0000256" key="2">
    <source>
        <dbReference type="ARBA" id="ARBA00022840"/>
    </source>
</evidence>
<dbReference type="InterPro" id="IPR045076">
    <property type="entry name" value="MutS"/>
</dbReference>
<evidence type="ECO:0000256" key="4">
    <source>
        <dbReference type="SAM" id="Phobius"/>
    </source>
</evidence>
<dbReference type="PANTHER" id="PTHR11361">
    <property type="entry name" value="DNA MISMATCH REPAIR PROTEIN MUTS FAMILY MEMBER"/>
    <property type="match status" value="1"/>
</dbReference>
<dbReference type="PANTHER" id="PTHR11361:SF99">
    <property type="entry name" value="DNA MISMATCH REPAIR PROTEIN"/>
    <property type="match status" value="1"/>
</dbReference>
<evidence type="ECO:0000256" key="1">
    <source>
        <dbReference type="ARBA" id="ARBA00022741"/>
    </source>
</evidence>
<protein>
    <recommendedName>
        <fullName evidence="5">DNA mismatch repair proteins mutS family domain-containing protein</fullName>
    </recommendedName>
</protein>
<keyword evidence="4" id="KW-1133">Transmembrane helix</keyword>
<evidence type="ECO:0000259" key="5">
    <source>
        <dbReference type="SMART" id="SM00534"/>
    </source>
</evidence>
<name>A0A6C0AXK4_9ZZZZ</name>
<evidence type="ECO:0000313" key="6">
    <source>
        <dbReference type="EMBL" id="QHS84697.1"/>
    </source>
</evidence>
<sequence>MISKISEIIMDETKSVVTPTSLIFKLPISYLHDKYIVHSSIKSDLELLERTGSETPISLYNYIFNPLTNYSNKIIPMWNEHYTTNIPFLNDTKKLIKSFNPILQSISFDKIDNILKEMKEETGFYEKYKYIDVKLLESLNNNSLFLQFLTVYNLTSPVLSLAIPIIMLIIPFFIIKFHHKSITITAYFNTLTTIIKYHMIGKAISEFSNVGWDRRFFILISIIFYFVNIYQNIISCYTFYKNIYKIREYLLSISNFLSYTIKSINNINKYCGTSYQEFINKNTKIKDILYSFNQDILSINLDTVNIKQFGKIGNILTCFYQLFKNKIYQEAILYSLYLQGYIENIVSLQKHIQDKTINFCRFTKRSSRFKSAYFAPLNSKNPVKNTYKLTKNIIITGPNASGKTTLLKTTLFNVLLSQQIGAGFYNNALINPYKYIHCYINIPDTSDRDSLFQAEARRCKEILQAIEMSDNLERHFCIFDEIYSGTNPAEAIASAYSFLKYISKYNNLDYILTTHYISLCHMIDKEKTITNQQMYIDNGINTYKLVNGISNIKGGIKVLEDLSYPESIIISAKEILNNIKI</sequence>
<dbReference type="GO" id="GO:0005829">
    <property type="term" value="C:cytosol"/>
    <property type="evidence" value="ECO:0007669"/>
    <property type="project" value="TreeGrafter"/>
</dbReference>
<reference evidence="6" key="1">
    <citation type="journal article" date="2020" name="Nature">
        <title>Giant virus diversity and host interactions through global metagenomics.</title>
        <authorList>
            <person name="Schulz F."/>
            <person name="Roux S."/>
            <person name="Paez-Espino D."/>
            <person name="Jungbluth S."/>
            <person name="Walsh D.A."/>
            <person name="Denef V.J."/>
            <person name="McMahon K.D."/>
            <person name="Konstantinidis K.T."/>
            <person name="Eloe-Fadrosh E.A."/>
            <person name="Kyrpides N.C."/>
            <person name="Woyke T."/>
        </authorList>
    </citation>
    <scope>NUCLEOTIDE SEQUENCE</scope>
    <source>
        <strain evidence="6">GVMAG-S-ERX556022-25</strain>
    </source>
</reference>
<keyword evidence="1" id="KW-0547">Nucleotide-binding</keyword>
<keyword evidence="4" id="KW-0812">Transmembrane</keyword>
<proteinExistence type="predicted"/>
<dbReference type="EMBL" id="MN738811">
    <property type="protein sequence ID" value="QHS84697.1"/>
    <property type="molecule type" value="Genomic_DNA"/>
</dbReference>
<dbReference type="Gene3D" id="3.40.50.300">
    <property type="entry name" value="P-loop containing nucleotide triphosphate hydrolases"/>
    <property type="match status" value="1"/>
</dbReference>
<keyword evidence="3" id="KW-0238">DNA-binding</keyword>
<dbReference type="InterPro" id="IPR000432">
    <property type="entry name" value="DNA_mismatch_repair_MutS_C"/>
</dbReference>
<dbReference type="Pfam" id="PF00488">
    <property type="entry name" value="MutS_V"/>
    <property type="match status" value="1"/>
</dbReference>
<dbReference type="AlphaFoldDB" id="A0A6C0AXK4"/>